<dbReference type="GO" id="GO:0005886">
    <property type="term" value="C:plasma membrane"/>
    <property type="evidence" value="ECO:0007669"/>
    <property type="project" value="UniProtKB-SubCell"/>
</dbReference>
<keyword evidence="3 6" id="KW-0812">Transmembrane</keyword>
<dbReference type="EMBL" id="FOGT01000014">
    <property type="protein sequence ID" value="SES28699.1"/>
    <property type="molecule type" value="Genomic_DNA"/>
</dbReference>
<comment type="subcellular location">
    <subcellularLocation>
        <location evidence="1 6">Cell membrane</location>
        <topology evidence="1 6">Multi-pass membrane protein</topology>
    </subcellularLocation>
</comment>
<feature type="transmembrane region" description="Helical" evidence="6">
    <location>
        <begin position="154"/>
        <end position="175"/>
    </location>
</feature>
<keyword evidence="5 6" id="KW-0472">Membrane</keyword>
<evidence type="ECO:0000313" key="9">
    <source>
        <dbReference type="Proteomes" id="UP000198571"/>
    </source>
</evidence>
<feature type="transmembrane region" description="Helical" evidence="6">
    <location>
        <begin position="187"/>
        <end position="204"/>
    </location>
</feature>
<proteinExistence type="inferred from homology"/>
<evidence type="ECO:0000313" key="8">
    <source>
        <dbReference type="EMBL" id="SES28699.1"/>
    </source>
</evidence>
<sequence length="220" mass="24438">MPKKSIIKWVAVILLIGFLFWFNSQYLNIRPQEIREWILGFGLFAPLIYILLYTVRPLILFPASVMTLAGGLAFGALWGTVLTVIGATGSAALAFIVARKLGKNMASKDWKGKGEKIQQQLENNGFYYILLLRFVPLFNFDMISYLAGISKVKFVPFILGTAGGMIPATFAYAFLGSSLLAPNIETVLMAIGFFVLITVISFLLNKKIKGKFGMQESNYK</sequence>
<name>A0A1H9W4H7_9BACI</name>
<evidence type="ECO:0000259" key="7">
    <source>
        <dbReference type="Pfam" id="PF09335"/>
    </source>
</evidence>
<comment type="similarity">
    <text evidence="6">Belongs to the TVP38/TMEM64 family.</text>
</comment>
<dbReference type="RefSeq" id="WP_093054187.1">
    <property type="nucleotide sequence ID" value="NZ_FOGT01000014.1"/>
</dbReference>
<protein>
    <recommendedName>
        <fullName evidence="6">TVP38/TMEM64 family membrane protein</fullName>
    </recommendedName>
</protein>
<dbReference type="PANTHER" id="PTHR12677:SF59">
    <property type="entry name" value="GOLGI APPARATUS MEMBRANE PROTEIN TVP38-RELATED"/>
    <property type="match status" value="1"/>
</dbReference>
<evidence type="ECO:0000256" key="2">
    <source>
        <dbReference type="ARBA" id="ARBA00022475"/>
    </source>
</evidence>
<dbReference type="Proteomes" id="UP000198571">
    <property type="component" value="Unassembled WGS sequence"/>
</dbReference>
<evidence type="ECO:0000256" key="3">
    <source>
        <dbReference type="ARBA" id="ARBA00022692"/>
    </source>
</evidence>
<evidence type="ECO:0000256" key="6">
    <source>
        <dbReference type="RuleBase" id="RU366058"/>
    </source>
</evidence>
<keyword evidence="2 6" id="KW-1003">Cell membrane</keyword>
<keyword evidence="9" id="KW-1185">Reference proteome</keyword>
<evidence type="ECO:0000256" key="5">
    <source>
        <dbReference type="ARBA" id="ARBA00023136"/>
    </source>
</evidence>
<accession>A0A1H9W4H7</accession>
<dbReference type="InterPro" id="IPR015414">
    <property type="entry name" value="TMEM64"/>
</dbReference>
<evidence type="ECO:0000256" key="4">
    <source>
        <dbReference type="ARBA" id="ARBA00022989"/>
    </source>
</evidence>
<dbReference type="STRING" id="1601833.SAMN05518684_11460"/>
<dbReference type="PANTHER" id="PTHR12677">
    <property type="entry name" value="GOLGI APPARATUS MEMBRANE PROTEIN TVP38-RELATED"/>
    <property type="match status" value="1"/>
</dbReference>
<dbReference type="InterPro" id="IPR032816">
    <property type="entry name" value="VTT_dom"/>
</dbReference>
<reference evidence="9" key="1">
    <citation type="submission" date="2016-10" db="EMBL/GenBank/DDBJ databases">
        <authorList>
            <person name="Varghese N."/>
            <person name="Submissions S."/>
        </authorList>
    </citation>
    <scope>NUCLEOTIDE SEQUENCE [LARGE SCALE GENOMIC DNA]</scope>
    <source>
        <strain evidence="9">S9</strain>
    </source>
</reference>
<feature type="transmembrane region" description="Helical" evidence="6">
    <location>
        <begin position="75"/>
        <end position="98"/>
    </location>
</feature>
<dbReference type="Pfam" id="PF09335">
    <property type="entry name" value="VTT_dom"/>
    <property type="match status" value="1"/>
</dbReference>
<dbReference type="OrthoDB" id="9812980at2"/>
<dbReference type="AlphaFoldDB" id="A0A1H9W4H7"/>
<organism evidence="8 9">
    <name type="scientific">Salipaludibacillus aurantiacus</name>
    <dbReference type="NCBI Taxonomy" id="1601833"/>
    <lineage>
        <taxon>Bacteria</taxon>
        <taxon>Bacillati</taxon>
        <taxon>Bacillota</taxon>
        <taxon>Bacilli</taxon>
        <taxon>Bacillales</taxon>
        <taxon>Bacillaceae</taxon>
    </lineage>
</organism>
<evidence type="ECO:0000256" key="1">
    <source>
        <dbReference type="ARBA" id="ARBA00004651"/>
    </source>
</evidence>
<feature type="transmembrane region" description="Helical" evidence="6">
    <location>
        <begin position="36"/>
        <end position="55"/>
    </location>
</feature>
<feature type="transmembrane region" description="Helical" evidence="6">
    <location>
        <begin position="6"/>
        <end position="24"/>
    </location>
</feature>
<gene>
    <name evidence="8" type="ORF">SAMN05518684_11460</name>
</gene>
<feature type="domain" description="VTT" evidence="7">
    <location>
        <begin position="61"/>
        <end position="177"/>
    </location>
</feature>
<keyword evidence="4 6" id="KW-1133">Transmembrane helix</keyword>